<evidence type="ECO:0000313" key="1">
    <source>
        <dbReference type="EMBL" id="VFU33396.1"/>
    </source>
</evidence>
<dbReference type="AlphaFoldDB" id="A0A6N2KY03"/>
<dbReference type="EMBL" id="CAADRP010000890">
    <property type="protein sequence ID" value="VFU33396.1"/>
    <property type="molecule type" value="Genomic_DNA"/>
</dbReference>
<reference evidence="1" key="1">
    <citation type="submission" date="2019-03" db="EMBL/GenBank/DDBJ databases">
        <authorList>
            <person name="Mank J."/>
            <person name="Almeida P."/>
        </authorList>
    </citation>
    <scope>NUCLEOTIDE SEQUENCE</scope>
    <source>
        <strain evidence="1">78183</strain>
    </source>
</reference>
<name>A0A6N2KY03_SALVM</name>
<proteinExistence type="predicted"/>
<organism evidence="1">
    <name type="scientific">Salix viminalis</name>
    <name type="common">Common osier</name>
    <name type="synonym">Basket willow</name>
    <dbReference type="NCBI Taxonomy" id="40686"/>
    <lineage>
        <taxon>Eukaryota</taxon>
        <taxon>Viridiplantae</taxon>
        <taxon>Streptophyta</taxon>
        <taxon>Embryophyta</taxon>
        <taxon>Tracheophyta</taxon>
        <taxon>Spermatophyta</taxon>
        <taxon>Magnoliopsida</taxon>
        <taxon>eudicotyledons</taxon>
        <taxon>Gunneridae</taxon>
        <taxon>Pentapetalae</taxon>
        <taxon>rosids</taxon>
        <taxon>fabids</taxon>
        <taxon>Malpighiales</taxon>
        <taxon>Salicaceae</taxon>
        <taxon>Saliceae</taxon>
        <taxon>Salix</taxon>
    </lineage>
</organism>
<sequence>MEKKHHHDHQPSTCVRVGGGTQTLSVPAVGSGGGPRCWFLPEPMYNVTDKEVDHSSLFFLWQFLQCRCHRNLDAWSFALNLSLTPTPTFISSHETPPSRILQAYCEEPSMKAASRHSRLGADAMPCQLKVTSLVQQLWWQWKEKPVKGRRIGGVGEGEGCPKWKQAYEY</sequence>
<protein>
    <submittedName>
        <fullName evidence="1">Uncharacterized protein</fullName>
    </submittedName>
</protein>
<accession>A0A6N2KY03</accession>
<gene>
    <name evidence="1" type="ORF">SVIM_LOCUS152276</name>
</gene>